<comment type="caution">
    <text evidence="1">The sequence shown here is derived from an EMBL/GenBank/DDBJ whole genome shotgun (WGS) entry which is preliminary data.</text>
</comment>
<keyword evidence="2" id="KW-1185">Reference proteome</keyword>
<reference evidence="1 2" key="1">
    <citation type="journal article" date="2018" name="PLoS ONE">
        <title>The draft genome of Kipferlia bialata reveals reductive genome evolution in fornicate parasites.</title>
        <authorList>
            <person name="Tanifuji G."/>
            <person name="Takabayashi S."/>
            <person name="Kume K."/>
            <person name="Takagi M."/>
            <person name="Nakayama T."/>
            <person name="Kamikawa R."/>
            <person name="Inagaki Y."/>
            <person name="Hashimoto T."/>
        </authorList>
    </citation>
    <scope>NUCLEOTIDE SEQUENCE [LARGE SCALE GENOMIC DNA]</scope>
    <source>
        <strain evidence="1">NY0173</strain>
    </source>
</reference>
<feature type="non-terminal residue" evidence="1">
    <location>
        <position position="1"/>
    </location>
</feature>
<dbReference type="AlphaFoldDB" id="A0A9K3GRU7"/>
<proteinExistence type="predicted"/>
<gene>
    <name evidence="1" type="ORF">KIPB_017127</name>
</gene>
<sequence length="47" mass="4735">MLVCEVVLAVGADTRDGVAILDEAGAGFVLVDLKTKLVTASSAVTKS</sequence>
<accession>A0A9K3GRU7</accession>
<organism evidence="1 2">
    <name type="scientific">Kipferlia bialata</name>
    <dbReference type="NCBI Taxonomy" id="797122"/>
    <lineage>
        <taxon>Eukaryota</taxon>
        <taxon>Metamonada</taxon>
        <taxon>Carpediemonas-like organisms</taxon>
        <taxon>Kipferlia</taxon>
    </lineage>
</organism>
<name>A0A9K3GRU7_9EUKA</name>
<protein>
    <submittedName>
        <fullName evidence="1">Uncharacterized protein</fullName>
    </submittedName>
</protein>
<evidence type="ECO:0000313" key="1">
    <source>
        <dbReference type="EMBL" id="GIQ92998.1"/>
    </source>
</evidence>
<dbReference type="Proteomes" id="UP000265618">
    <property type="component" value="Unassembled WGS sequence"/>
</dbReference>
<evidence type="ECO:0000313" key="2">
    <source>
        <dbReference type="Proteomes" id="UP000265618"/>
    </source>
</evidence>
<dbReference type="EMBL" id="BDIP01011137">
    <property type="protein sequence ID" value="GIQ92998.1"/>
    <property type="molecule type" value="Genomic_DNA"/>
</dbReference>